<dbReference type="AlphaFoldDB" id="A0A4R3PVW4"/>
<dbReference type="InterPro" id="IPR011990">
    <property type="entry name" value="TPR-like_helical_dom_sf"/>
</dbReference>
<dbReference type="EMBL" id="SMBH01000015">
    <property type="protein sequence ID" value="TCU12710.1"/>
    <property type="molecule type" value="Genomic_DNA"/>
</dbReference>
<evidence type="ECO:0000313" key="1">
    <source>
        <dbReference type="EMBL" id="TCU12710.1"/>
    </source>
</evidence>
<accession>A0A4R3PVW4</accession>
<evidence type="ECO:0008006" key="3">
    <source>
        <dbReference type="Google" id="ProtNLM"/>
    </source>
</evidence>
<name>A0A4R3PVW4_RHISU</name>
<proteinExistence type="predicted"/>
<sequence length="108" mass="12036">MNLTLNWGRDLHGLNAVDHQVNDRLLQLDTITSDNREFLQTGMAMAHLFARRFDEASLWAEKSFSYMPTFLVAVTTIAASHALAGRSDKAQEAMAVCASSIRYYASPI</sequence>
<dbReference type="SUPFAM" id="SSF48452">
    <property type="entry name" value="TPR-like"/>
    <property type="match status" value="1"/>
</dbReference>
<comment type="caution">
    <text evidence="1">The sequence shown here is derived from an EMBL/GenBank/DDBJ whole genome shotgun (WGS) entry which is preliminary data.</text>
</comment>
<gene>
    <name evidence="1" type="ORF">EV132_115146</name>
</gene>
<dbReference type="Proteomes" id="UP000294576">
    <property type="component" value="Unassembled WGS sequence"/>
</dbReference>
<organism evidence="1 2">
    <name type="scientific">Rhizobium sullae</name>
    <name type="common">Rhizobium hedysari</name>
    <dbReference type="NCBI Taxonomy" id="50338"/>
    <lineage>
        <taxon>Bacteria</taxon>
        <taxon>Pseudomonadati</taxon>
        <taxon>Pseudomonadota</taxon>
        <taxon>Alphaproteobacteria</taxon>
        <taxon>Hyphomicrobiales</taxon>
        <taxon>Rhizobiaceae</taxon>
        <taxon>Rhizobium/Agrobacterium group</taxon>
        <taxon>Rhizobium</taxon>
    </lineage>
</organism>
<reference evidence="1 2" key="1">
    <citation type="submission" date="2019-03" db="EMBL/GenBank/DDBJ databases">
        <title>Genomic Encyclopedia of Type Strains, Phase IV (KMG-V): Genome sequencing to study the core and pangenomes of soil and plant-associated prokaryotes.</title>
        <authorList>
            <person name="Whitman W."/>
        </authorList>
    </citation>
    <scope>NUCLEOTIDE SEQUENCE [LARGE SCALE GENOMIC DNA]</scope>
    <source>
        <strain evidence="1 2">Hc14</strain>
    </source>
</reference>
<protein>
    <recommendedName>
        <fullName evidence="3">Tetratricopeptide repeat protein</fullName>
    </recommendedName>
</protein>
<evidence type="ECO:0000313" key="2">
    <source>
        <dbReference type="Proteomes" id="UP000294576"/>
    </source>
</evidence>